<keyword evidence="2" id="KW-1185">Reference proteome</keyword>
<name>A0A4D9DYF8_9SAUR</name>
<protein>
    <submittedName>
        <fullName evidence="1">Myosin-binding protein H</fullName>
    </submittedName>
</protein>
<dbReference type="EMBL" id="QXTE01000202">
    <property type="protein sequence ID" value="TFK02037.1"/>
    <property type="molecule type" value="Genomic_DNA"/>
</dbReference>
<reference evidence="1 2" key="1">
    <citation type="submission" date="2019-04" db="EMBL/GenBank/DDBJ databases">
        <title>Draft genome of the big-headed turtle Platysternon megacephalum.</title>
        <authorList>
            <person name="Gong S."/>
        </authorList>
    </citation>
    <scope>NUCLEOTIDE SEQUENCE [LARGE SCALE GENOMIC DNA]</scope>
    <source>
        <strain evidence="1">DO16091913</strain>
        <tissue evidence="1">Muscle</tissue>
    </source>
</reference>
<gene>
    <name evidence="1" type="ORF">DR999_PMT15708</name>
</gene>
<reference evidence="1 2" key="2">
    <citation type="submission" date="2019-04" db="EMBL/GenBank/DDBJ databases">
        <title>The genome sequence of big-headed turtle.</title>
        <authorList>
            <person name="Gong S."/>
        </authorList>
    </citation>
    <scope>NUCLEOTIDE SEQUENCE [LARGE SCALE GENOMIC DNA]</scope>
    <source>
        <strain evidence="1">DO16091913</strain>
        <tissue evidence="1">Muscle</tissue>
    </source>
</reference>
<dbReference type="AlphaFoldDB" id="A0A4D9DYF8"/>
<dbReference type="Proteomes" id="UP000297703">
    <property type="component" value="Unassembled WGS sequence"/>
</dbReference>
<proteinExistence type="predicted"/>
<evidence type="ECO:0000313" key="1">
    <source>
        <dbReference type="EMBL" id="TFK02037.1"/>
    </source>
</evidence>
<accession>A0A4D9DYF8</accession>
<organism evidence="1 2">
    <name type="scientific">Platysternon megacephalum</name>
    <name type="common">big-headed turtle</name>
    <dbReference type="NCBI Taxonomy" id="55544"/>
    <lineage>
        <taxon>Eukaryota</taxon>
        <taxon>Metazoa</taxon>
        <taxon>Chordata</taxon>
        <taxon>Craniata</taxon>
        <taxon>Vertebrata</taxon>
        <taxon>Euteleostomi</taxon>
        <taxon>Archelosauria</taxon>
        <taxon>Testudinata</taxon>
        <taxon>Testudines</taxon>
        <taxon>Cryptodira</taxon>
        <taxon>Durocryptodira</taxon>
        <taxon>Testudinoidea</taxon>
        <taxon>Platysternidae</taxon>
        <taxon>Platysternon</taxon>
    </lineage>
</organism>
<evidence type="ECO:0000313" key="2">
    <source>
        <dbReference type="Proteomes" id="UP000297703"/>
    </source>
</evidence>
<comment type="caution">
    <text evidence="1">The sequence shown here is derived from an EMBL/GenBank/DDBJ whole genome shotgun (WGS) entry which is preliminary data.</text>
</comment>
<sequence>MPAVKHSIPTAHNCEGVHMASTKKIEQKPDNTVVLSVGESKTFTTPLSKNNCPRLCEIVSSCIFPKCMYPSCPLCGLHCCSQLRRSAIYLAPRLFVCILPLWDCQQ</sequence>